<evidence type="ECO:0000259" key="7">
    <source>
        <dbReference type="SMART" id="SM00968"/>
    </source>
</evidence>
<dbReference type="Proteomes" id="UP001597343">
    <property type="component" value="Unassembled WGS sequence"/>
</dbReference>
<keyword evidence="9" id="KW-1185">Reference proteome</keyword>
<evidence type="ECO:0000256" key="3">
    <source>
        <dbReference type="ARBA" id="ARBA00022840"/>
    </source>
</evidence>
<evidence type="ECO:0000256" key="2">
    <source>
        <dbReference type="ARBA" id="ARBA00022741"/>
    </source>
</evidence>
<evidence type="ECO:0000313" key="9">
    <source>
        <dbReference type="Proteomes" id="UP001597343"/>
    </source>
</evidence>
<keyword evidence="4 6" id="KW-0175">Coiled coil</keyword>
<protein>
    <recommendedName>
        <fullName evidence="6">Chromosome partition protein Smc</fullName>
    </recommendedName>
</protein>
<dbReference type="RefSeq" id="WP_386048176.1">
    <property type="nucleotide sequence ID" value="NZ_JBHUIO010000009.1"/>
</dbReference>
<dbReference type="InterPro" id="IPR036277">
    <property type="entry name" value="SMC_hinge_sf"/>
</dbReference>
<comment type="caution">
    <text evidence="8">The sequence shown here is derived from an EMBL/GenBank/DDBJ whole genome shotgun (WGS) entry which is preliminary data.</text>
</comment>
<dbReference type="InterPro" id="IPR010935">
    <property type="entry name" value="SMC_hinge"/>
</dbReference>
<sequence length="1192" mass="134097">MYLKRIEAIGFKSFADRTELEFVPGVTAVVGPNGSGKSNVSDAIRWVLGEQSAKSLRGAKMEDVIFAGSDTRKPVNYCEVSLTLDNSQHELDLAFQEVVITRRVYRSGESEYMINKQSCRLKDITELFMDTGLGKEAYSVIGQGRIDEILSNKSEDRRMIFEEAAGIVKYKTRKKEAEKKLDETTANLIRIGDVIGELEVQIGPIAEQAAVAVKAKEYKKQLERYEVALYVHEIEDLHGKWSAGTAEGKALAEEHLDRSVLVNKQEADFEKVRFEIGRIEQEFDLAQAALVEVVQEFEKAEGRREVLRERERNLLVTSQDIESALSKLRREQDTTLELHRVEADKASGLAAKIQVLRRELEEKLNLAKGILDKVGSEDEVERLKSELIEKLNDSASKRNELKNLQTTLEALDRRIARQAEEEGELKARLQSYRATLADVQKEKGDDASQEALAAERQQALRAKIEREAQDQEKRSALLRSWQTEHASARSRYELMRDMESQYGGYQVGVRNVLQAAQKGRLNGTIGAVAELVQVPQQLEPAIETALGGAMQHIVVADERAGQEAIRFLKQSSGGRATFMPLDVIKGRSLGRSERMAIEGHSGYVGIASELVATENRYQNIVDNLLGSVIIAKTIADANALARLLQYRVRVVTLEGDVVNPGGSMSGGSMQKKGTSLLGRTREIEEMEAMLRQLEKKIGDAEIVFRQKEQELEEAKTELSDLNGKLEAYREKLYKQDSQIRELQIQQAGIEERLELVALELRQYRAEEKESRLKQEQVGASLSSLDAQVAALQQTIEEKQDARKAQQLAMNDANEEVTEFKVRLAAIEQEHQGGLANVERLLGRLAELEREIGGKEQELQDAALRLEEIRKELGEAQLLLTGFESAHKEAEQKLELLRQTRAQMAGKAGQLEQQLREARILLKAIEQKVHTNEVKVNRLDVELNNALTKLAEEYRLSFELAKERYPLPAEIEQTRLQVRTFRREIEALGDVNYGAIEEHVRMQDRLSFLSEQRDDLVKATEQLYEIIGEINAEMSKRFHETFEAIRTHFVDVFAALFGGGRADLTLTDPERPLTTGIEVLAQPPGKKLQNLNLLSGGERALTALALLFAILRVKPVPFCVLDEVEAALDDANVVRYAQYLREFSKQTQFIVITHRKGTMEGADVLYGITMEESGISKVVSVRLVENEIARFGT</sequence>
<evidence type="ECO:0000256" key="6">
    <source>
        <dbReference type="HAMAP-Rule" id="MF_01894"/>
    </source>
</evidence>
<keyword evidence="1 6" id="KW-0963">Cytoplasm</keyword>
<comment type="subcellular location">
    <subcellularLocation>
        <location evidence="6">Cytoplasm</location>
    </subcellularLocation>
</comment>
<keyword evidence="3 6" id="KW-0067">ATP-binding</keyword>
<feature type="coiled-coil region" evidence="6">
    <location>
        <begin position="384"/>
        <end position="474"/>
    </location>
</feature>
<evidence type="ECO:0000256" key="4">
    <source>
        <dbReference type="ARBA" id="ARBA00023054"/>
    </source>
</evidence>
<dbReference type="PIRSF" id="PIRSF005719">
    <property type="entry name" value="SMC"/>
    <property type="match status" value="1"/>
</dbReference>
<dbReference type="PANTHER" id="PTHR43977">
    <property type="entry name" value="STRUCTURAL MAINTENANCE OF CHROMOSOMES PROTEIN 3"/>
    <property type="match status" value="1"/>
</dbReference>
<comment type="subunit">
    <text evidence="6">Homodimer.</text>
</comment>
<dbReference type="SUPFAM" id="SSF52540">
    <property type="entry name" value="P-loop containing nucleoside triphosphate hydrolases"/>
    <property type="match status" value="2"/>
</dbReference>
<accession>A0ABW4ZZI2</accession>
<gene>
    <name evidence="6 8" type="primary">smc</name>
    <name evidence="8" type="ORF">ACFSOY_15705</name>
</gene>
<dbReference type="SUPFAM" id="SSF57997">
    <property type="entry name" value="Tropomyosin"/>
    <property type="match status" value="2"/>
</dbReference>
<dbReference type="Pfam" id="PF06470">
    <property type="entry name" value="SMC_hinge"/>
    <property type="match status" value="1"/>
</dbReference>
<dbReference type="SMART" id="SM00968">
    <property type="entry name" value="SMC_hinge"/>
    <property type="match status" value="1"/>
</dbReference>
<evidence type="ECO:0000256" key="5">
    <source>
        <dbReference type="ARBA" id="ARBA00023125"/>
    </source>
</evidence>
<dbReference type="Gene3D" id="3.30.70.1620">
    <property type="match status" value="1"/>
</dbReference>
<dbReference type="Pfam" id="PF02463">
    <property type="entry name" value="SMC_N"/>
    <property type="match status" value="1"/>
</dbReference>
<evidence type="ECO:0000313" key="8">
    <source>
        <dbReference type="EMBL" id="MFD2171407.1"/>
    </source>
</evidence>
<comment type="domain">
    <text evidence="6">Contains large globular domains required for ATP hydrolysis at each terminus and a third globular domain forming a flexible hinge near the middle of the molecule. These domains are separated by coiled-coil structures.</text>
</comment>
<feature type="binding site" evidence="6">
    <location>
        <begin position="32"/>
        <end position="39"/>
    </location>
    <ligand>
        <name>ATP</name>
        <dbReference type="ChEBI" id="CHEBI:30616"/>
    </ligand>
</feature>
<proteinExistence type="inferred from homology"/>
<name>A0ABW4ZZI2_9BACL</name>
<feature type="domain" description="SMC hinge" evidence="7">
    <location>
        <begin position="522"/>
        <end position="641"/>
    </location>
</feature>
<dbReference type="EMBL" id="JBHUIO010000009">
    <property type="protein sequence ID" value="MFD2171407.1"/>
    <property type="molecule type" value="Genomic_DNA"/>
</dbReference>
<dbReference type="Gene3D" id="1.20.1060.20">
    <property type="match status" value="1"/>
</dbReference>
<organism evidence="8 9">
    <name type="scientific">Tumebacillus lipolyticus</name>
    <dbReference type="NCBI Taxonomy" id="1280370"/>
    <lineage>
        <taxon>Bacteria</taxon>
        <taxon>Bacillati</taxon>
        <taxon>Bacillota</taxon>
        <taxon>Bacilli</taxon>
        <taxon>Bacillales</taxon>
        <taxon>Alicyclobacillaceae</taxon>
        <taxon>Tumebacillus</taxon>
    </lineage>
</organism>
<dbReference type="Gene3D" id="3.40.50.300">
    <property type="entry name" value="P-loop containing nucleotide triphosphate hydrolases"/>
    <property type="match status" value="2"/>
</dbReference>
<keyword evidence="5 6" id="KW-0238">DNA-binding</keyword>
<dbReference type="InterPro" id="IPR027417">
    <property type="entry name" value="P-loop_NTPase"/>
</dbReference>
<dbReference type="InterPro" id="IPR003395">
    <property type="entry name" value="RecF/RecN/SMC_N"/>
</dbReference>
<evidence type="ECO:0000256" key="1">
    <source>
        <dbReference type="ARBA" id="ARBA00022490"/>
    </source>
</evidence>
<dbReference type="CDD" id="cd03278">
    <property type="entry name" value="ABC_SMC_barmotin"/>
    <property type="match status" value="1"/>
</dbReference>
<comment type="similarity">
    <text evidence="6">Belongs to the SMC family.</text>
</comment>
<dbReference type="InterPro" id="IPR024704">
    <property type="entry name" value="SMC"/>
</dbReference>
<dbReference type="SUPFAM" id="SSF75553">
    <property type="entry name" value="Smc hinge domain"/>
    <property type="match status" value="1"/>
</dbReference>
<reference evidence="9" key="1">
    <citation type="journal article" date="2019" name="Int. J. Syst. Evol. Microbiol.">
        <title>The Global Catalogue of Microorganisms (GCM) 10K type strain sequencing project: providing services to taxonomists for standard genome sequencing and annotation.</title>
        <authorList>
            <consortium name="The Broad Institute Genomics Platform"/>
            <consortium name="The Broad Institute Genome Sequencing Center for Infectious Disease"/>
            <person name="Wu L."/>
            <person name="Ma J."/>
        </authorList>
    </citation>
    <scope>NUCLEOTIDE SEQUENCE [LARGE SCALE GENOMIC DNA]</scope>
    <source>
        <strain evidence="9">CGMCC 1.13574</strain>
    </source>
</reference>
<feature type="coiled-coil region" evidence="6">
    <location>
        <begin position="676"/>
        <end position="745"/>
    </location>
</feature>
<dbReference type="InterPro" id="IPR011890">
    <property type="entry name" value="SMC_prok"/>
</dbReference>
<feature type="coiled-coil region" evidence="6">
    <location>
        <begin position="781"/>
        <end position="927"/>
    </location>
</feature>
<dbReference type="HAMAP" id="MF_01894">
    <property type="entry name" value="Smc_prok"/>
    <property type="match status" value="1"/>
</dbReference>
<keyword evidence="2 6" id="KW-0547">Nucleotide-binding</keyword>
<comment type="function">
    <text evidence="6">Required for chromosome condensation and partitioning.</text>
</comment>
<dbReference type="NCBIfam" id="TIGR02168">
    <property type="entry name" value="SMC_prok_B"/>
    <property type="match status" value="1"/>
</dbReference>